<keyword evidence="2" id="KW-1185">Reference proteome</keyword>
<evidence type="ECO:0000313" key="1">
    <source>
        <dbReference type="EMBL" id="RWA06686.1"/>
    </source>
</evidence>
<name>A0A439CX32_9PEZI</name>
<reference evidence="1 2" key="1">
    <citation type="submission" date="2018-12" db="EMBL/GenBank/DDBJ databases">
        <title>Draft genome sequence of Xylaria grammica IHI A82.</title>
        <authorList>
            <person name="Buettner E."/>
            <person name="Kellner H."/>
        </authorList>
    </citation>
    <scope>NUCLEOTIDE SEQUENCE [LARGE SCALE GENOMIC DNA]</scope>
    <source>
        <strain evidence="1 2">IHI A82</strain>
    </source>
</reference>
<comment type="caution">
    <text evidence="1">The sequence shown here is derived from an EMBL/GenBank/DDBJ whole genome shotgun (WGS) entry which is preliminary data.</text>
</comment>
<accession>A0A439CX32</accession>
<dbReference type="AlphaFoldDB" id="A0A439CX32"/>
<dbReference type="Proteomes" id="UP000286045">
    <property type="component" value="Unassembled WGS sequence"/>
</dbReference>
<proteinExistence type="predicted"/>
<dbReference type="EMBL" id="RYZI01000316">
    <property type="protein sequence ID" value="RWA06686.1"/>
    <property type="molecule type" value="Genomic_DNA"/>
</dbReference>
<evidence type="ECO:0000313" key="2">
    <source>
        <dbReference type="Proteomes" id="UP000286045"/>
    </source>
</evidence>
<organism evidence="1 2">
    <name type="scientific">Xylaria grammica</name>
    <dbReference type="NCBI Taxonomy" id="363999"/>
    <lineage>
        <taxon>Eukaryota</taxon>
        <taxon>Fungi</taxon>
        <taxon>Dikarya</taxon>
        <taxon>Ascomycota</taxon>
        <taxon>Pezizomycotina</taxon>
        <taxon>Sordariomycetes</taxon>
        <taxon>Xylariomycetidae</taxon>
        <taxon>Xylariales</taxon>
        <taxon>Xylariaceae</taxon>
        <taxon>Xylaria</taxon>
    </lineage>
</organism>
<protein>
    <submittedName>
        <fullName evidence="1">Uncharacterized protein</fullName>
    </submittedName>
</protein>
<sequence>MAAEIDLFNKKELNYVATSLSSEAANPKGVLSDENVIPEVLWSWAGFEALTAASQHYMTLQAPKGRGKKVTAQMWEEAKITLTVSGMLPVYIFVIVPNSITDPRLALRCFLCTLISGISGYVTKVPPEKMAEEGVLGGQFVRKYIDAESDDDNDGISPLVQLLNALRHCNFATTYRENKNSDAVHLEYVIVVEGFMRLVEDAGWEYYRPIKAAIDNTLSAKMEAYTLFVEEN</sequence>
<gene>
    <name evidence="1" type="ORF">EKO27_g8415</name>
</gene>